<organism evidence="3 4">
    <name type="scientific">Crotalaria pallida</name>
    <name type="common">Smooth rattlebox</name>
    <name type="synonym">Crotalaria striata</name>
    <dbReference type="NCBI Taxonomy" id="3830"/>
    <lineage>
        <taxon>Eukaryota</taxon>
        <taxon>Viridiplantae</taxon>
        <taxon>Streptophyta</taxon>
        <taxon>Embryophyta</taxon>
        <taxon>Tracheophyta</taxon>
        <taxon>Spermatophyta</taxon>
        <taxon>Magnoliopsida</taxon>
        <taxon>eudicotyledons</taxon>
        <taxon>Gunneridae</taxon>
        <taxon>Pentapetalae</taxon>
        <taxon>rosids</taxon>
        <taxon>fabids</taxon>
        <taxon>Fabales</taxon>
        <taxon>Fabaceae</taxon>
        <taxon>Papilionoideae</taxon>
        <taxon>50 kb inversion clade</taxon>
        <taxon>genistoids sensu lato</taxon>
        <taxon>core genistoids</taxon>
        <taxon>Crotalarieae</taxon>
        <taxon>Crotalaria</taxon>
    </lineage>
</organism>
<dbReference type="Pfam" id="PF24758">
    <property type="entry name" value="LRR_At5g56370"/>
    <property type="match status" value="1"/>
</dbReference>
<protein>
    <recommendedName>
        <fullName evidence="2">FBD domain-containing protein</fullName>
    </recommendedName>
</protein>
<dbReference type="InterPro" id="IPR050232">
    <property type="entry name" value="FBL13/AtMIF1-like"/>
</dbReference>
<dbReference type="InterPro" id="IPR001810">
    <property type="entry name" value="F-box_dom"/>
</dbReference>
<dbReference type="Gene3D" id="3.80.10.10">
    <property type="entry name" value="Ribonuclease Inhibitor"/>
    <property type="match status" value="1"/>
</dbReference>
<evidence type="ECO:0000259" key="2">
    <source>
        <dbReference type="SMART" id="SM00579"/>
    </source>
</evidence>
<dbReference type="InterPro" id="IPR006566">
    <property type="entry name" value="FBD"/>
</dbReference>
<dbReference type="InterPro" id="IPR032675">
    <property type="entry name" value="LRR_dom_sf"/>
</dbReference>
<dbReference type="PANTHER" id="PTHR31900:SF34">
    <property type="entry name" value="EMB|CAB62440.1-RELATED"/>
    <property type="match status" value="1"/>
</dbReference>
<dbReference type="CDD" id="cd22160">
    <property type="entry name" value="F-box_AtFBL13-like"/>
    <property type="match status" value="1"/>
</dbReference>
<accession>A0AAN9HXI6</accession>
<dbReference type="SMART" id="SM00579">
    <property type="entry name" value="FBD"/>
    <property type="match status" value="1"/>
</dbReference>
<dbReference type="SUPFAM" id="SSF81383">
    <property type="entry name" value="F-box domain"/>
    <property type="match status" value="1"/>
</dbReference>
<feature type="domain" description="FBD" evidence="2">
    <location>
        <begin position="358"/>
        <end position="430"/>
    </location>
</feature>
<evidence type="ECO:0000256" key="1">
    <source>
        <dbReference type="SAM" id="MobiDB-lite"/>
    </source>
</evidence>
<reference evidence="3 4" key="1">
    <citation type="submission" date="2024-01" db="EMBL/GenBank/DDBJ databases">
        <title>The genomes of 5 underutilized Papilionoideae crops provide insights into root nodulation and disease resistanc.</title>
        <authorList>
            <person name="Yuan L."/>
        </authorList>
    </citation>
    <scope>NUCLEOTIDE SEQUENCE [LARGE SCALE GENOMIC DNA]</scope>
    <source>
        <strain evidence="3">ZHUSHIDOU_FW_LH</strain>
        <tissue evidence="3">Leaf</tissue>
    </source>
</reference>
<gene>
    <name evidence="3" type="ORF">RIF29_29493</name>
</gene>
<dbReference type="Pfam" id="PF00646">
    <property type="entry name" value="F-box"/>
    <property type="match status" value="1"/>
</dbReference>
<dbReference type="Proteomes" id="UP001372338">
    <property type="component" value="Unassembled WGS sequence"/>
</dbReference>
<name>A0AAN9HXI6_CROPI</name>
<feature type="compositionally biased region" description="Polar residues" evidence="1">
    <location>
        <begin position="1"/>
        <end position="15"/>
    </location>
</feature>
<feature type="region of interest" description="Disordered" evidence="1">
    <location>
        <begin position="1"/>
        <end position="31"/>
    </location>
</feature>
<dbReference type="Pfam" id="PF08387">
    <property type="entry name" value="FBD"/>
    <property type="match status" value="1"/>
</dbReference>
<dbReference type="InterPro" id="IPR055411">
    <property type="entry name" value="LRR_FXL15/At3g58940/PEG3-like"/>
</dbReference>
<sequence>MTEQTSDPPSQRLKLSSTEEQQSDEEEETADKISHLPDALLTHILSLIPTKQSVKTAVLSKRWLPLWTSVPTLDFDDETPVVSSDSETGRREDHKTHHTTAFPDFVYSVLLHYEAKPVNRFRLRCSDLSDANITAWVGQAVLRKVQEIELSLSLSRYVGLPRKLFNCDSVVVMKLNGVFLNALVSFSVRLPQLKVLHVGDRVLFGCHDYIFALVAGCPVLEDLSLESSYNDACGGAVCLKGDVKLDMKLLEKAKIGFSWKNTCQKSMFLFFKALSNVRFLSIMKSTAGCLKHALASDIPVFNNLVQLEISFGYYYWDLLSMMLQNSRRLEALIIHKDPLKLAKGEEPQWNHEALPIPDCLLVHLKTFCLKEYQGWQSEMAFVGYIMQNARALETMTISIDSSLDLQSQLQIRRNLSILQRSFQSCEIVFC</sequence>
<dbReference type="EMBL" id="JAYWIO010000006">
    <property type="protein sequence ID" value="KAK7256060.1"/>
    <property type="molecule type" value="Genomic_DNA"/>
</dbReference>
<dbReference type="SUPFAM" id="SSF52047">
    <property type="entry name" value="RNI-like"/>
    <property type="match status" value="1"/>
</dbReference>
<keyword evidence="4" id="KW-1185">Reference proteome</keyword>
<evidence type="ECO:0000313" key="4">
    <source>
        <dbReference type="Proteomes" id="UP001372338"/>
    </source>
</evidence>
<dbReference type="AlphaFoldDB" id="A0AAN9HXI6"/>
<comment type="caution">
    <text evidence="3">The sequence shown here is derived from an EMBL/GenBank/DDBJ whole genome shotgun (WGS) entry which is preliminary data.</text>
</comment>
<dbReference type="PANTHER" id="PTHR31900">
    <property type="entry name" value="F-BOX/RNI SUPERFAMILY PROTEIN-RELATED"/>
    <property type="match status" value="1"/>
</dbReference>
<evidence type="ECO:0000313" key="3">
    <source>
        <dbReference type="EMBL" id="KAK7256060.1"/>
    </source>
</evidence>
<proteinExistence type="predicted"/>
<dbReference type="InterPro" id="IPR053781">
    <property type="entry name" value="F-box_AtFBL13-like"/>
</dbReference>
<dbReference type="InterPro" id="IPR036047">
    <property type="entry name" value="F-box-like_dom_sf"/>
</dbReference>